<dbReference type="InterPro" id="IPR045032">
    <property type="entry name" value="PEL"/>
</dbReference>
<keyword evidence="7" id="KW-1185">Reference proteome</keyword>
<dbReference type="PANTHER" id="PTHR31683">
    <property type="entry name" value="PECTATE LYASE 18-RELATED"/>
    <property type="match status" value="1"/>
</dbReference>
<feature type="region of interest" description="Disordered" evidence="3">
    <location>
        <begin position="92"/>
        <end position="126"/>
    </location>
</feature>
<keyword evidence="4" id="KW-0732">Signal</keyword>
<protein>
    <submittedName>
        <fullName evidence="6">Pectate lyase</fullName>
    </submittedName>
</protein>
<comment type="similarity">
    <text evidence="2">Belongs to the polysaccharide lyase 1 family.</text>
</comment>
<dbReference type="GO" id="GO:0005576">
    <property type="term" value="C:extracellular region"/>
    <property type="evidence" value="ECO:0007669"/>
    <property type="project" value="UniProtKB-SubCell"/>
</dbReference>
<dbReference type="Proteomes" id="UP000186513">
    <property type="component" value="Unassembled WGS sequence"/>
</dbReference>
<dbReference type="RefSeq" id="WP_084658065.1">
    <property type="nucleotide sequence ID" value="NZ_FPKR01000001.1"/>
</dbReference>
<dbReference type="InterPro" id="IPR012334">
    <property type="entry name" value="Pectin_lyas_fold"/>
</dbReference>
<dbReference type="AlphaFoldDB" id="A0A1K2H4X8"/>
<dbReference type="OrthoDB" id="9146392at2"/>
<name>A0A1K2H4X8_9NEIS</name>
<dbReference type="InterPro" id="IPR011050">
    <property type="entry name" value="Pectin_lyase_fold/virulence"/>
</dbReference>
<dbReference type="SMART" id="SM00656">
    <property type="entry name" value="Amb_all"/>
    <property type="match status" value="1"/>
</dbReference>
<keyword evidence="1 2" id="KW-0456">Lyase</keyword>
<gene>
    <name evidence="6" type="ORF">SAMN02745887_00393</name>
</gene>
<comment type="subcellular location">
    <subcellularLocation>
        <location evidence="2">Secreted</location>
    </subcellularLocation>
</comment>
<evidence type="ECO:0000313" key="6">
    <source>
        <dbReference type="EMBL" id="SFZ71068.1"/>
    </source>
</evidence>
<proteinExistence type="inferred from homology"/>
<evidence type="ECO:0000259" key="5">
    <source>
        <dbReference type="SMART" id="SM00656"/>
    </source>
</evidence>
<dbReference type="Pfam" id="PF00544">
    <property type="entry name" value="Pectate_lyase_4"/>
    <property type="match status" value="1"/>
</dbReference>
<dbReference type="EMBL" id="FPKR01000001">
    <property type="protein sequence ID" value="SFZ71068.1"/>
    <property type="molecule type" value="Genomic_DNA"/>
</dbReference>
<keyword evidence="2" id="KW-0624">Polysaccharide degradation</keyword>
<keyword evidence="2" id="KW-0119">Carbohydrate metabolism</keyword>
<feature type="compositionally biased region" description="Low complexity" evidence="3">
    <location>
        <begin position="111"/>
        <end position="126"/>
    </location>
</feature>
<reference evidence="6 7" key="1">
    <citation type="submission" date="2016-11" db="EMBL/GenBank/DDBJ databases">
        <authorList>
            <person name="Jaros S."/>
            <person name="Januszkiewicz K."/>
            <person name="Wedrychowicz H."/>
        </authorList>
    </citation>
    <scope>NUCLEOTIDE SEQUENCE [LARGE SCALE GENOMIC DNA]</scope>
    <source>
        <strain evidence="6 7">DSM 18899</strain>
    </source>
</reference>
<feature type="signal peptide" evidence="4">
    <location>
        <begin position="1"/>
        <end position="26"/>
    </location>
</feature>
<evidence type="ECO:0000256" key="3">
    <source>
        <dbReference type="SAM" id="MobiDB-lite"/>
    </source>
</evidence>
<dbReference type="SUPFAM" id="SSF51126">
    <property type="entry name" value="Pectin lyase-like"/>
    <property type="match status" value="1"/>
</dbReference>
<evidence type="ECO:0000256" key="2">
    <source>
        <dbReference type="RuleBase" id="RU361173"/>
    </source>
</evidence>
<dbReference type="STRING" id="1121279.SAMN02745887_00393"/>
<dbReference type="PANTHER" id="PTHR31683:SF18">
    <property type="entry name" value="PECTATE LYASE 21-RELATED"/>
    <property type="match status" value="1"/>
</dbReference>
<dbReference type="InterPro" id="IPR002022">
    <property type="entry name" value="Pec_lyase"/>
</dbReference>
<dbReference type="Gene3D" id="2.160.20.10">
    <property type="entry name" value="Single-stranded right-handed beta-helix, Pectin lyase-like"/>
    <property type="match status" value="1"/>
</dbReference>
<dbReference type="GO" id="GO:0030570">
    <property type="term" value="F:pectate lyase activity"/>
    <property type="evidence" value="ECO:0007669"/>
    <property type="project" value="InterPro"/>
</dbReference>
<feature type="domain" description="Pectate lyase" evidence="5">
    <location>
        <begin position="137"/>
        <end position="402"/>
    </location>
</feature>
<feature type="chain" id="PRO_5012588881" evidence="4">
    <location>
        <begin position="27"/>
        <end position="478"/>
    </location>
</feature>
<evidence type="ECO:0000256" key="1">
    <source>
        <dbReference type="ARBA" id="ARBA00023239"/>
    </source>
</evidence>
<dbReference type="GO" id="GO:0000272">
    <property type="term" value="P:polysaccharide catabolic process"/>
    <property type="evidence" value="ECO:0007669"/>
    <property type="project" value="UniProtKB-KW"/>
</dbReference>
<sequence length="478" mass="50145">MHLNTHTLSLLGSALLLAIGSGAAQAKDWPSGFSKCADQAGTCKIGSETRQVSFGAKDKWVVKNLQGNVLCDTASFGSDPLAGQAKKCAVGPLASTPAPTPTPTPTPSPSPDASSEAAPAGGWASYGAGTTGGRGAASNAIYTVSSAWQLQEALKVKSSAPRIIKVYGSIDMESADNGGKFKNSSDQAARNALSLPSNTTLIGLGDSAQIRNARIVIRNVENVIVRNLQIVNPCDIAPVWDPNDGSSGNWNSEYDGLVVEGAKRVWIDHNTFTDAPVTDDLAPVVNGKTKQCHDGALDVKKAADYVTVSNNLFELHSKNNLIGSSDSASEDDGHLTVTFHNNYFRHVAERAPRVRFGQVHLYNNYFEGAKSRPVYAHKYSIGVGYKAKILSQHNVFEVSGASSCKDVIQNPGSSSKTGAIVDSGSLLNGVTLKLGGDSGCSFSSAIGWTPPYTAKLLPAASVRESVKQNAGAGKLQVR</sequence>
<evidence type="ECO:0000313" key="7">
    <source>
        <dbReference type="Proteomes" id="UP000186513"/>
    </source>
</evidence>
<evidence type="ECO:0000256" key="4">
    <source>
        <dbReference type="SAM" id="SignalP"/>
    </source>
</evidence>
<accession>A0A1K2H4X8</accession>
<organism evidence="6 7">
    <name type="scientific">Chitinimonas taiwanensis DSM 18899</name>
    <dbReference type="NCBI Taxonomy" id="1121279"/>
    <lineage>
        <taxon>Bacteria</taxon>
        <taxon>Pseudomonadati</taxon>
        <taxon>Pseudomonadota</taxon>
        <taxon>Betaproteobacteria</taxon>
        <taxon>Neisseriales</taxon>
        <taxon>Chitinibacteraceae</taxon>
        <taxon>Chitinimonas</taxon>
    </lineage>
</organism>
<keyword evidence="2" id="KW-0964">Secreted</keyword>
<feature type="compositionally biased region" description="Pro residues" evidence="3">
    <location>
        <begin position="98"/>
        <end position="110"/>
    </location>
</feature>